<comment type="similarity">
    <text evidence="1">Belongs to the Cu-Zn superoxide dismutase family.</text>
</comment>
<dbReference type="InterPro" id="IPR001424">
    <property type="entry name" value="SOD_Cu_Zn_dom"/>
</dbReference>
<organism evidence="3 4">
    <name type="scientific">Fluviispira multicolorata</name>
    <dbReference type="NCBI Taxonomy" id="2654512"/>
    <lineage>
        <taxon>Bacteria</taxon>
        <taxon>Pseudomonadati</taxon>
        <taxon>Bdellovibrionota</taxon>
        <taxon>Oligoflexia</taxon>
        <taxon>Silvanigrellales</taxon>
        <taxon>Silvanigrellaceae</taxon>
        <taxon>Fluviispira</taxon>
    </lineage>
</organism>
<dbReference type="AlphaFoldDB" id="A0A833JHJ1"/>
<accession>A0A833JHJ1</accession>
<dbReference type="GO" id="GO:0006801">
    <property type="term" value="P:superoxide metabolic process"/>
    <property type="evidence" value="ECO:0007669"/>
    <property type="project" value="InterPro"/>
</dbReference>
<keyword evidence="4" id="KW-1185">Reference proteome</keyword>
<dbReference type="Proteomes" id="UP000442694">
    <property type="component" value="Unassembled WGS sequence"/>
</dbReference>
<dbReference type="CDD" id="cd00305">
    <property type="entry name" value="Cu-Zn_Superoxide_Dismutase"/>
    <property type="match status" value="1"/>
</dbReference>
<comment type="caution">
    <text evidence="3">The sequence shown here is derived from an EMBL/GenBank/DDBJ whole genome shotgun (WGS) entry which is preliminary data.</text>
</comment>
<dbReference type="Gene3D" id="2.60.40.200">
    <property type="entry name" value="Superoxide dismutase, copper/zinc binding domain"/>
    <property type="match status" value="1"/>
</dbReference>
<dbReference type="SUPFAM" id="SSF49329">
    <property type="entry name" value="Cu,Zn superoxide dismutase-like"/>
    <property type="match status" value="1"/>
</dbReference>
<dbReference type="GO" id="GO:0005507">
    <property type="term" value="F:copper ion binding"/>
    <property type="evidence" value="ECO:0007669"/>
    <property type="project" value="InterPro"/>
</dbReference>
<dbReference type="InterPro" id="IPR024134">
    <property type="entry name" value="SOD_Cu/Zn_/chaperone"/>
</dbReference>
<protein>
    <submittedName>
        <fullName evidence="3">Superoxide dismutase family protein</fullName>
    </submittedName>
</protein>
<evidence type="ECO:0000313" key="4">
    <source>
        <dbReference type="Proteomes" id="UP000442694"/>
    </source>
</evidence>
<gene>
    <name evidence="3" type="ORF">GCL57_02195</name>
</gene>
<dbReference type="InterPro" id="IPR018152">
    <property type="entry name" value="SOD_Cu/Zn_BS"/>
</dbReference>
<sequence length="183" mass="19428">MKLALIFSFITLTTLVGCQTSSKDDIDKTVKVKLEGKSNSNASGQIQISEFSNGGIQISGKISGLSPNGTHGFHFHENGDCSDLEAMKAGGHFNPDKTHTHGKSIANSEYDHQHAGDLGNIISDESGNANIKIIIKSPALTLSEENKYSLIGRALVIHANKDDEKTAPAGNAGKRILCGVIKD</sequence>
<dbReference type="RefSeq" id="WP_152211624.1">
    <property type="nucleotide sequence ID" value="NZ_WFLN01000004.1"/>
</dbReference>
<dbReference type="PANTHER" id="PTHR10003">
    <property type="entry name" value="SUPEROXIDE DISMUTASE CU-ZN -RELATED"/>
    <property type="match status" value="1"/>
</dbReference>
<dbReference type="EMBL" id="WFLN01000004">
    <property type="protein sequence ID" value="KAB8033538.1"/>
    <property type="molecule type" value="Genomic_DNA"/>
</dbReference>
<name>A0A833JHJ1_9BACT</name>
<dbReference type="PROSITE" id="PS51257">
    <property type="entry name" value="PROKAR_LIPOPROTEIN"/>
    <property type="match status" value="1"/>
</dbReference>
<dbReference type="PROSITE" id="PS00087">
    <property type="entry name" value="SOD_CU_ZN_1"/>
    <property type="match status" value="1"/>
</dbReference>
<evidence type="ECO:0000259" key="2">
    <source>
        <dbReference type="Pfam" id="PF00080"/>
    </source>
</evidence>
<dbReference type="InterPro" id="IPR036423">
    <property type="entry name" value="SOD-like_Cu/Zn_dom_sf"/>
</dbReference>
<proteinExistence type="inferred from homology"/>
<reference evidence="3 4" key="1">
    <citation type="submission" date="2019-10" db="EMBL/GenBank/DDBJ databases">
        <title>New genus of Silvanigrellaceae.</title>
        <authorList>
            <person name="Pitt A."/>
            <person name="Hahn M.W."/>
        </authorList>
    </citation>
    <scope>NUCLEOTIDE SEQUENCE [LARGE SCALE GENOMIC DNA]</scope>
    <source>
        <strain evidence="3 4">33A1-SZDP</strain>
    </source>
</reference>
<evidence type="ECO:0000256" key="1">
    <source>
        <dbReference type="ARBA" id="ARBA00010457"/>
    </source>
</evidence>
<dbReference type="Pfam" id="PF00080">
    <property type="entry name" value="Sod_Cu"/>
    <property type="match status" value="1"/>
</dbReference>
<evidence type="ECO:0000313" key="3">
    <source>
        <dbReference type="EMBL" id="KAB8033538.1"/>
    </source>
</evidence>
<feature type="domain" description="Superoxide dismutase copper/zinc binding" evidence="2">
    <location>
        <begin position="43"/>
        <end position="181"/>
    </location>
</feature>